<evidence type="ECO:0000256" key="4">
    <source>
        <dbReference type="ARBA" id="ARBA00008954"/>
    </source>
</evidence>
<feature type="region of interest" description="Disordered" evidence="15">
    <location>
        <begin position="1"/>
        <end position="26"/>
    </location>
</feature>
<organism evidence="16 17">
    <name type="scientific">Pseudonocardia bannensis</name>
    <dbReference type="NCBI Taxonomy" id="630973"/>
    <lineage>
        <taxon>Bacteria</taxon>
        <taxon>Bacillati</taxon>
        <taxon>Actinomycetota</taxon>
        <taxon>Actinomycetes</taxon>
        <taxon>Pseudonocardiales</taxon>
        <taxon>Pseudonocardiaceae</taxon>
        <taxon>Pseudonocardia</taxon>
    </lineage>
</organism>
<evidence type="ECO:0000256" key="7">
    <source>
        <dbReference type="ARBA" id="ARBA00022576"/>
    </source>
</evidence>
<dbReference type="GO" id="GO:0030170">
    <property type="term" value="F:pyridoxal phosphate binding"/>
    <property type="evidence" value="ECO:0007669"/>
    <property type="project" value="InterPro"/>
</dbReference>
<protein>
    <recommendedName>
        <fullName evidence="6">Diaminobutyrate--2-oxoglutarate transaminase</fullName>
        <ecNumber evidence="5">2.6.1.76</ecNumber>
    </recommendedName>
    <alternativeName>
        <fullName evidence="11">DABA aminotransferase</fullName>
    </alternativeName>
    <alternativeName>
        <fullName evidence="12">Diaminobutyrate--2-oxoglutarate aminotransferase</fullName>
    </alternativeName>
    <alternativeName>
        <fullName evidence="10">L-2,4-diaminobutyric acid transaminase</fullName>
    </alternativeName>
</protein>
<dbReference type="Gene3D" id="3.40.640.10">
    <property type="entry name" value="Type I PLP-dependent aspartate aminotransferase-like (Major domain)"/>
    <property type="match status" value="1"/>
</dbReference>
<dbReference type="GO" id="GO:0045303">
    <property type="term" value="F:diaminobutyrate-2-oxoglutarate transaminase activity"/>
    <property type="evidence" value="ECO:0007669"/>
    <property type="project" value="UniProtKB-EC"/>
</dbReference>
<comment type="pathway">
    <text evidence="3">Amine and polyamine biosynthesis; ectoine biosynthesis; L-ectoine from L-aspartate 4-semialdehyde: step 1/3.</text>
</comment>
<dbReference type="PANTHER" id="PTHR43552">
    <property type="entry name" value="DIAMINOBUTYRATE--2-OXOGLUTARATE AMINOTRANSFERASE"/>
    <property type="match status" value="1"/>
</dbReference>
<gene>
    <name evidence="16" type="ORF">HF519_26490</name>
</gene>
<evidence type="ECO:0000256" key="3">
    <source>
        <dbReference type="ARBA" id="ARBA00004946"/>
    </source>
</evidence>
<dbReference type="Pfam" id="PF00202">
    <property type="entry name" value="Aminotran_3"/>
    <property type="match status" value="1"/>
</dbReference>
<evidence type="ECO:0000256" key="13">
    <source>
        <dbReference type="ARBA" id="ARBA00049111"/>
    </source>
</evidence>
<keyword evidence="17" id="KW-1185">Reference proteome</keyword>
<keyword evidence="9 14" id="KW-0663">Pyridoxal phosphate</keyword>
<dbReference type="AlphaFoldDB" id="A0A848DQC2"/>
<proteinExistence type="inferred from homology"/>
<evidence type="ECO:0000256" key="15">
    <source>
        <dbReference type="SAM" id="MobiDB-lite"/>
    </source>
</evidence>
<reference evidence="16 17" key="1">
    <citation type="submission" date="2020-04" db="EMBL/GenBank/DDBJ databases">
        <authorList>
            <person name="Klaysubun C."/>
            <person name="Duangmal K."/>
            <person name="Lipun K."/>
        </authorList>
    </citation>
    <scope>NUCLEOTIDE SEQUENCE [LARGE SCALE GENOMIC DNA]</scope>
    <source>
        <strain evidence="16 17">DSM 45300</strain>
    </source>
</reference>
<evidence type="ECO:0000313" key="16">
    <source>
        <dbReference type="EMBL" id="NMH95050.1"/>
    </source>
</evidence>
<evidence type="ECO:0000256" key="9">
    <source>
        <dbReference type="ARBA" id="ARBA00022898"/>
    </source>
</evidence>
<dbReference type="InterPro" id="IPR015422">
    <property type="entry name" value="PyrdxlP-dep_Trfase_small"/>
</dbReference>
<dbReference type="PROSITE" id="PS00600">
    <property type="entry name" value="AA_TRANSFER_CLASS_3"/>
    <property type="match status" value="1"/>
</dbReference>
<dbReference type="InterPro" id="IPR004637">
    <property type="entry name" value="Dat"/>
</dbReference>
<evidence type="ECO:0000256" key="11">
    <source>
        <dbReference type="ARBA" id="ARBA00030665"/>
    </source>
</evidence>
<dbReference type="EC" id="2.6.1.76" evidence="5"/>
<evidence type="ECO:0000256" key="2">
    <source>
        <dbReference type="ARBA" id="ARBA00002189"/>
    </source>
</evidence>
<dbReference type="PIRSF" id="PIRSF000521">
    <property type="entry name" value="Transaminase_4ab_Lys_Orn"/>
    <property type="match status" value="1"/>
</dbReference>
<comment type="cofactor">
    <cofactor evidence="1">
        <name>pyridoxal 5'-phosphate</name>
        <dbReference type="ChEBI" id="CHEBI:597326"/>
    </cofactor>
</comment>
<evidence type="ECO:0000256" key="12">
    <source>
        <dbReference type="ARBA" id="ARBA00031476"/>
    </source>
</evidence>
<name>A0A848DQC2_9PSEU</name>
<dbReference type="PANTHER" id="PTHR43552:SF1">
    <property type="entry name" value="DIAMINOBUTYRATE--2-OXOGLUTARATE AMINOTRANSFERASE"/>
    <property type="match status" value="1"/>
</dbReference>
<dbReference type="FunFam" id="3.40.640.10:FF:000004">
    <property type="entry name" value="Acetylornithine aminotransferase"/>
    <property type="match status" value="1"/>
</dbReference>
<comment type="similarity">
    <text evidence="4 14">Belongs to the class-III pyridoxal-phosphate-dependent aminotransferase family.</text>
</comment>
<evidence type="ECO:0000256" key="5">
    <source>
        <dbReference type="ARBA" id="ARBA00013155"/>
    </source>
</evidence>
<keyword evidence="8" id="KW-0808">Transferase</keyword>
<dbReference type="CDD" id="cd00610">
    <property type="entry name" value="OAT_like"/>
    <property type="match status" value="1"/>
</dbReference>
<dbReference type="Gene3D" id="3.90.1150.10">
    <property type="entry name" value="Aspartate Aminotransferase, domain 1"/>
    <property type="match status" value="1"/>
</dbReference>
<evidence type="ECO:0000313" key="17">
    <source>
        <dbReference type="Proteomes" id="UP000586918"/>
    </source>
</evidence>
<evidence type="ECO:0000256" key="1">
    <source>
        <dbReference type="ARBA" id="ARBA00001933"/>
    </source>
</evidence>
<dbReference type="InterPro" id="IPR015424">
    <property type="entry name" value="PyrdxlP-dep_Trfase"/>
</dbReference>
<comment type="catalytic activity">
    <reaction evidence="13">
        <text>L-2,4-diaminobutanoate + 2-oxoglutarate = L-aspartate 4-semialdehyde + L-glutamate</text>
        <dbReference type="Rhea" id="RHEA:11160"/>
        <dbReference type="ChEBI" id="CHEBI:16810"/>
        <dbReference type="ChEBI" id="CHEBI:29985"/>
        <dbReference type="ChEBI" id="CHEBI:58761"/>
        <dbReference type="ChEBI" id="CHEBI:537519"/>
        <dbReference type="EC" id="2.6.1.76"/>
    </reaction>
</comment>
<dbReference type="NCBIfam" id="TIGR00709">
    <property type="entry name" value="dat"/>
    <property type="match status" value="1"/>
</dbReference>
<dbReference type="EMBL" id="JAAXKZ010000151">
    <property type="protein sequence ID" value="NMH95050.1"/>
    <property type="molecule type" value="Genomic_DNA"/>
</dbReference>
<evidence type="ECO:0000256" key="6">
    <source>
        <dbReference type="ARBA" id="ARBA00014798"/>
    </source>
</evidence>
<accession>A0A848DQC2</accession>
<dbReference type="SUPFAM" id="SSF53383">
    <property type="entry name" value="PLP-dependent transferases"/>
    <property type="match status" value="1"/>
</dbReference>
<dbReference type="InterPro" id="IPR015421">
    <property type="entry name" value="PyrdxlP-dep_Trfase_major"/>
</dbReference>
<dbReference type="Proteomes" id="UP000586918">
    <property type="component" value="Unassembled WGS sequence"/>
</dbReference>
<evidence type="ECO:0000256" key="10">
    <source>
        <dbReference type="ARBA" id="ARBA00029744"/>
    </source>
</evidence>
<evidence type="ECO:0000256" key="8">
    <source>
        <dbReference type="ARBA" id="ARBA00022679"/>
    </source>
</evidence>
<sequence>MEPARVQAPAAPGSSARPHVATELPGPRSAQLLARQEQRESNARVYPRHFPFAIAEASGSHIRDLDGNVFIDFLSGAGVLSLGHNHPEVVAAATEQMGILTHGLDMPTPAKDAFTDAQLSMLPAGMRDRMKIQFCGPTGANAVEAALKLCKTATGRSDVVSFQGGFHGSSHAAMALTGNVSQKRAITGGVPGVHFFPFSSCSRCPLALDPETCQTNCVSFLERALRDPNGGLTLPAAVIMEMVQGEGGVIPARKEFVQRVRALTRELGIPLIVDEVQTGCGRTGSWFAFEQYDIEPDVIIASKALSGMGLPVAIVLYDEKLDVWKPGAHTGTFRGNQLAFAAGAKAVEIVRRDDVLGNVRARGEQIGARLAGLATHPGVLEVRGKGLMWGIELTAPGDGRTVTELAEDVQARALRSGLIVELGGRDDCVVRMLPPLNVTAEVVDIALSILLHAIEGAYVGAARAA</sequence>
<comment type="caution">
    <text evidence="16">The sequence shown here is derived from an EMBL/GenBank/DDBJ whole genome shotgun (WGS) entry which is preliminary data.</text>
</comment>
<evidence type="ECO:0000256" key="14">
    <source>
        <dbReference type="RuleBase" id="RU003560"/>
    </source>
</evidence>
<keyword evidence="7" id="KW-0032">Aminotransferase</keyword>
<dbReference type="InterPro" id="IPR049704">
    <property type="entry name" value="Aminotrans_3_PPA_site"/>
</dbReference>
<comment type="function">
    <text evidence="2">Catalyzes reversively the conversion of L-aspartate beta-semialdehyde (ASA) to L-2,4-diaminobutyrate (DABA) by transamination with L-glutamate.</text>
</comment>
<dbReference type="InterPro" id="IPR005814">
    <property type="entry name" value="Aminotrans_3"/>
</dbReference>